<dbReference type="InterPro" id="IPR008962">
    <property type="entry name" value="PapD-like_sf"/>
</dbReference>
<dbReference type="Gene3D" id="2.60.40.10">
    <property type="entry name" value="Immunoglobulins"/>
    <property type="match status" value="1"/>
</dbReference>
<sequence>MAGKDKKSFISMEPNDKIRFVGDLNSEIKTQLKITNKSDMKQAFKVTFL</sequence>
<dbReference type="InterPro" id="IPR013783">
    <property type="entry name" value="Ig-like_fold"/>
</dbReference>
<name>A0A0N4XRB2_NIPBR</name>
<evidence type="ECO:0000313" key="4">
    <source>
        <dbReference type="WBParaSite" id="NBR_0000506401-mRNA-1"/>
    </source>
</evidence>
<evidence type="ECO:0000313" key="2">
    <source>
        <dbReference type="EMBL" id="VDL68654.1"/>
    </source>
</evidence>
<dbReference type="EMBL" id="UYSL01011109">
    <property type="protein sequence ID" value="VDL68654.1"/>
    <property type="molecule type" value="Genomic_DNA"/>
</dbReference>
<dbReference type="WBParaSite" id="NBR_0000506401-mRNA-1">
    <property type="protein sequence ID" value="NBR_0000506401-mRNA-1"/>
    <property type="gene ID" value="NBR_0000506401"/>
</dbReference>
<accession>A0A0N4XRB2</accession>
<dbReference type="InterPro" id="IPR000535">
    <property type="entry name" value="MSP_dom"/>
</dbReference>
<evidence type="ECO:0000259" key="1">
    <source>
        <dbReference type="PROSITE" id="PS50202"/>
    </source>
</evidence>
<dbReference type="STRING" id="27835.A0A0N4XRB2"/>
<feature type="domain" description="MSP" evidence="1">
    <location>
        <begin position="9"/>
        <end position="49"/>
    </location>
</feature>
<dbReference type="AlphaFoldDB" id="A0A0N4XRB2"/>
<reference evidence="4" key="1">
    <citation type="submission" date="2017-02" db="UniProtKB">
        <authorList>
            <consortium name="WormBaseParasite"/>
        </authorList>
    </citation>
    <scope>IDENTIFICATION</scope>
</reference>
<gene>
    <name evidence="2" type="ORF">NBR_LOCUS5065</name>
</gene>
<protein>
    <submittedName>
        <fullName evidence="4">MSP domain-containing protein</fullName>
    </submittedName>
</protein>
<dbReference type="Proteomes" id="UP000271162">
    <property type="component" value="Unassembled WGS sequence"/>
</dbReference>
<evidence type="ECO:0000313" key="3">
    <source>
        <dbReference type="Proteomes" id="UP000271162"/>
    </source>
</evidence>
<keyword evidence="3" id="KW-1185">Reference proteome</keyword>
<dbReference type="Pfam" id="PF00635">
    <property type="entry name" value="Motile_Sperm"/>
    <property type="match status" value="1"/>
</dbReference>
<dbReference type="PROSITE" id="PS50202">
    <property type="entry name" value="MSP"/>
    <property type="match status" value="1"/>
</dbReference>
<organism evidence="4">
    <name type="scientific">Nippostrongylus brasiliensis</name>
    <name type="common">Rat hookworm</name>
    <dbReference type="NCBI Taxonomy" id="27835"/>
    <lineage>
        <taxon>Eukaryota</taxon>
        <taxon>Metazoa</taxon>
        <taxon>Ecdysozoa</taxon>
        <taxon>Nematoda</taxon>
        <taxon>Chromadorea</taxon>
        <taxon>Rhabditida</taxon>
        <taxon>Rhabditina</taxon>
        <taxon>Rhabditomorpha</taxon>
        <taxon>Strongyloidea</taxon>
        <taxon>Heligmosomidae</taxon>
        <taxon>Nippostrongylus</taxon>
    </lineage>
</organism>
<reference evidence="2 3" key="2">
    <citation type="submission" date="2018-11" db="EMBL/GenBank/DDBJ databases">
        <authorList>
            <consortium name="Pathogen Informatics"/>
        </authorList>
    </citation>
    <scope>NUCLEOTIDE SEQUENCE [LARGE SCALE GENOMIC DNA]</scope>
</reference>
<dbReference type="SUPFAM" id="SSF49354">
    <property type="entry name" value="PapD-like"/>
    <property type="match status" value="1"/>
</dbReference>
<proteinExistence type="predicted"/>